<evidence type="ECO:0000256" key="2">
    <source>
        <dbReference type="SAM" id="Phobius"/>
    </source>
</evidence>
<feature type="region of interest" description="Disordered" evidence="1">
    <location>
        <begin position="43"/>
        <end position="126"/>
    </location>
</feature>
<feature type="region of interest" description="Disordered" evidence="1">
    <location>
        <begin position="165"/>
        <end position="371"/>
    </location>
</feature>
<dbReference type="Proteomes" id="UP000179627">
    <property type="component" value="Unassembled WGS sequence"/>
</dbReference>
<keyword evidence="4" id="KW-1185">Reference proteome</keyword>
<keyword evidence="2" id="KW-0472">Membrane</keyword>
<feature type="compositionally biased region" description="Acidic residues" evidence="1">
    <location>
        <begin position="305"/>
        <end position="319"/>
    </location>
</feature>
<dbReference type="RefSeq" id="WP_071083903.1">
    <property type="nucleotide sequence ID" value="NZ_MBLM01000108.1"/>
</dbReference>
<organism evidence="3 4">
    <name type="scientific">Parafrankia colletiae</name>
    <dbReference type="NCBI Taxonomy" id="573497"/>
    <lineage>
        <taxon>Bacteria</taxon>
        <taxon>Bacillati</taxon>
        <taxon>Actinomycetota</taxon>
        <taxon>Actinomycetes</taxon>
        <taxon>Frankiales</taxon>
        <taxon>Frankiaceae</taxon>
        <taxon>Parafrankia</taxon>
    </lineage>
</organism>
<keyword evidence="2" id="KW-0812">Transmembrane</keyword>
<feature type="compositionally biased region" description="Low complexity" evidence="1">
    <location>
        <begin position="293"/>
        <end position="304"/>
    </location>
</feature>
<name>A0A1S1R048_9ACTN</name>
<evidence type="ECO:0000313" key="4">
    <source>
        <dbReference type="Proteomes" id="UP000179627"/>
    </source>
</evidence>
<gene>
    <name evidence="3" type="ORF">CC117_04050</name>
</gene>
<feature type="compositionally biased region" description="Gly residues" evidence="1">
    <location>
        <begin position="356"/>
        <end position="367"/>
    </location>
</feature>
<evidence type="ECO:0000256" key="1">
    <source>
        <dbReference type="SAM" id="MobiDB-lite"/>
    </source>
</evidence>
<reference evidence="4" key="1">
    <citation type="submission" date="2016-07" db="EMBL/GenBank/DDBJ databases">
        <title>Sequence Frankia sp. strain CcI1.17.</title>
        <authorList>
            <person name="Ghodhbane-Gtari F."/>
            <person name="Swanson E."/>
            <person name="Gueddou A."/>
            <person name="Morris K."/>
            <person name="Hezbri K."/>
            <person name="Ktari A."/>
            <person name="Nouioui I."/>
            <person name="Abebe-Akele F."/>
            <person name="Simpson S."/>
            <person name="Thomas K."/>
            <person name="Gtari M."/>
            <person name="Tisa L.S."/>
            <person name="Hurst S."/>
        </authorList>
    </citation>
    <scope>NUCLEOTIDE SEQUENCE [LARGE SCALE GENOMIC DNA]</scope>
    <source>
        <strain evidence="4">Cc1.17</strain>
    </source>
</reference>
<evidence type="ECO:0000313" key="3">
    <source>
        <dbReference type="EMBL" id="OHV38895.1"/>
    </source>
</evidence>
<sequence length="494" mass="50112">MRLDENGRWVSDDGAYVWDEPAQTWRLANVASRSDLPMAGSAATGAAAAVSAGPARPGQGSGAESPRRGGYWVGAPASTGENTTDFRVGAPDAASPGEAARQAGGGWTPPDGGPGGPAPTGPIFTGEAYTGPTPTAGTFVGYQTGPQATRPGPARTGPGAVDLAGTGPFDHATPAGRGVDRAGPTADPLGVDPFGSGAHPVVSVPKNWAPGTADHPGTTDLGTRNPEHTDPLAPRVLGGPAAPALQKDPQSGSELPEHTEGIPRRTVQPRQPSVGRPVFGAEDSPGGAGSRAGSGPQAALGADADLGDADQDEDEDEDAWYNAPASSRRPPVRRARAQRQPGMLEDPSAGWEDDPGGPGSADGGGDAGVAADRGGLPGRLAAMLRRPAVAAVAVAVALVAALGVAGFIVLGGDDAPAVTGPVAAEGQYDPKLRQTYINECLNVSDGNERFCTCTLTKLEGQYTQDQYLALNRDVSSDSSQRIVREIYTACRNLR</sequence>
<proteinExistence type="predicted"/>
<dbReference type="AlphaFoldDB" id="A0A1S1R048"/>
<feature type="compositionally biased region" description="Low complexity" evidence="1">
    <location>
        <begin position="43"/>
        <end position="58"/>
    </location>
</feature>
<keyword evidence="2" id="KW-1133">Transmembrane helix</keyword>
<comment type="caution">
    <text evidence="3">The sequence shown here is derived from an EMBL/GenBank/DDBJ whole genome shotgun (WGS) entry which is preliminary data.</text>
</comment>
<feature type="transmembrane region" description="Helical" evidence="2">
    <location>
        <begin position="388"/>
        <end position="410"/>
    </location>
</feature>
<dbReference type="EMBL" id="MBLM01000108">
    <property type="protein sequence ID" value="OHV38895.1"/>
    <property type="molecule type" value="Genomic_DNA"/>
</dbReference>
<dbReference type="OrthoDB" id="3218506at2"/>
<accession>A0A1S1R048</accession>
<protein>
    <submittedName>
        <fullName evidence="3">Uncharacterized protein</fullName>
    </submittedName>
</protein>